<gene>
    <name evidence="2" type="ORF">AC579_2109</name>
</gene>
<sequence>MTSSERSVSTLTPSPLLVSPVPEGTPSGTATLEAWEFVRRDMPRNLKAERSGGAVFAVAVSFLGEIFSLNTNHQNCYSGPSLPTTVSPSRAQTSFQARTAYFHRNARLACFGAYDNARRDFTQIQLANGSVFDHHRMSSSKVNLMELRGERNASI</sequence>
<evidence type="ECO:0000313" key="3">
    <source>
        <dbReference type="Proteomes" id="UP000073492"/>
    </source>
</evidence>
<organism evidence="2 3">
    <name type="scientific">Pseudocercospora musae</name>
    <dbReference type="NCBI Taxonomy" id="113226"/>
    <lineage>
        <taxon>Eukaryota</taxon>
        <taxon>Fungi</taxon>
        <taxon>Dikarya</taxon>
        <taxon>Ascomycota</taxon>
        <taxon>Pezizomycotina</taxon>
        <taxon>Dothideomycetes</taxon>
        <taxon>Dothideomycetidae</taxon>
        <taxon>Mycosphaerellales</taxon>
        <taxon>Mycosphaerellaceae</taxon>
        <taxon>Pseudocercospora</taxon>
    </lineage>
</organism>
<dbReference type="Proteomes" id="UP000073492">
    <property type="component" value="Unassembled WGS sequence"/>
</dbReference>
<evidence type="ECO:0000313" key="2">
    <source>
        <dbReference type="EMBL" id="KXS93464.1"/>
    </source>
</evidence>
<comment type="caution">
    <text evidence="2">The sequence shown here is derived from an EMBL/GenBank/DDBJ whole genome shotgun (WGS) entry which is preliminary data.</text>
</comment>
<dbReference type="AlphaFoldDB" id="A0A139GTG6"/>
<name>A0A139GTG6_9PEZI</name>
<reference evidence="2 3" key="1">
    <citation type="submission" date="2015-07" db="EMBL/GenBank/DDBJ databases">
        <title>Comparative genomics of the Sigatoka disease complex on banana suggests a link between parallel evolutionary changes in Pseudocercospora fijiensis and Pseudocercospora eumusae and increased virulence on the banana host.</title>
        <authorList>
            <person name="Chang T.-C."/>
            <person name="Salvucci A."/>
            <person name="Crous P.W."/>
            <person name="Stergiopoulos I."/>
        </authorList>
    </citation>
    <scope>NUCLEOTIDE SEQUENCE [LARGE SCALE GENOMIC DNA]</scope>
    <source>
        <strain evidence="2 3">CBS 116634</strain>
    </source>
</reference>
<feature type="region of interest" description="Disordered" evidence="1">
    <location>
        <begin position="1"/>
        <end position="27"/>
    </location>
</feature>
<keyword evidence="3" id="KW-1185">Reference proteome</keyword>
<proteinExistence type="predicted"/>
<accession>A0A139GTG6</accession>
<protein>
    <submittedName>
        <fullName evidence="2">Uncharacterized protein</fullName>
    </submittedName>
</protein>
<evidence type="ECO:0000256" key="1">
    <source>
        <dbReference type="SAM" id="MobiDB-lite"/>
    </source>
</evidence>
<dbReference type="EMBL" id="LFZO01001250">
    <property type="protein sequence ID" value="KXS93464.1"/>
    <property type="molecule type" value="Genomic_DNA"/>
</dbReference>
<feature type="compositionally biased region" description="Low complexity" evidence="1">
    <location>
        <begin position="7"/>
        <end position="22"/>
    </location>
</feature>